<feature type="signal peptide" evidence="1">
    <location>
        <begin position="1"/>
        <end position="20"/>
    </location>
</feature>
<keyword evidence="3" id="KW-1185">Reference proteome</keyword>
<dbReference type="EMBL" id="OMOJ01000002">
    <property type="protein sequence ID" value="SPF79657.1"/>
    <property type="molecule type" value="Genomic_DNA"/>
</dbReference>
<organism evidence="2 3">
    <name type="scientific">Pseudoprimorskyibacter insulae</name>
    <dbReference type="NCBI Taxonomy" id="1695997"/>
    <lineage>
        <taxon>Bacteria</taxon>
        <taxon>Pseudomonadati</taxon>
        <taxon>Pseudomonadota</taxon>
        <taxon>Alphaproteobacteria</taxon>
        <taxon>Rhodobacterales</taxon>
        <taxon>Paracoccaceae</taxon>
        <taxon>Pseudoprimorskyibacter</taxon>
    </lineage>
</organism>
<reference evidence="3" key="1">
    <citation type="submission" date="2018-03" db="EMBL/GenBank/DDBJ databases">
        <authorList>
            <person name="Rodrigo-Torres L."/>
            <person name="Arahal R. D."/>
            <person name="Lucena T."/>
        </authorList>
    </citation>
    <scope>NUCLEOTIDE SEQUENCE [LARGE SCALE GENOMIC DNA]</scope>
    <source>
        <strain evidence="3">CECT 8871</strain>
    </source>
</reference>
<dbReference type="OrthoDB" id="7875666at2"/>
<feature type="chain" id="PRO_5015338347" description="Chitin-binding type-2 domain-containing protein" evidence="1">
    <location>
        <begin position="21"/>
        <end position="83"/>
    </location>
</feature>
<dbReference type="RefSeq" id="WP_108885509.1">
    <property type="nucleotide sequence ID" value="NZ_OMOJ01000002.1"/>
</dbReference>
<sequence>MKIFAIAALSAMSLTQFAGAAAAWENTYTPYPWDKGCDKHNCYAPYTSYMNGHYSYLKCADPAKFLTYVNGHLKCVPHKHIKK</sequence>
<accession>A0A2R8AUQ5</accession>
<dbReference type="AlphaFoldDB" id="A0A2R8AUQ5"/>
<keyword evidence="1" id="KW-0732">Signal</keyword>
<proteinExistence type="predicted"/>
<protein>
    <recommendedName>
        <fullName evidence="4">Chitin-binding type-2 domain-containing protein</fullName>
    </recommendedName>
</protein>
<gene>
    <name evidence="2" type="ORF">PRI8871_01454</name>
</gene>
<evidence type="ECO:0000256" key="1">
    <source>
        <dbReference type="SAM" id="SignalP"/>
    </source>
</evidence>
<evidence type="ECO:0008006" key="4">
    <source>
        <dbReference type="Google" id="ProtNLM"/>
    </source>
</evidence>
<name>A0A2R8AUQ5_9RHOB</name>
<evidence type="ECO:0000313" key="2">
    <source>
        <dbReference type="EMBL" id="SPF79657.1"/>
    </source>
</evidence>
<dbReference type="Proteomes" id="UP000244904">
    <property type="component" value="Unassembled WGS sequence"/>
</dbReference>
<evidence type="ECO:0000313" key="3">
    <source>
        <dbReference type="Proteomes" id="UP000244904"/>
    </source>
</evidence>